<dbReference type="Pfam" id="PF13603">
    <property type="entry name" value="tRNA-synt_1_2"/>
    <property type="match status" value="1"/>
</dbReference>
<dbReference type="GO" id="GO:0005829">
    <property type="term" value="C:cytosol"/>
    <property type="evidence" value="ECO:0007669"/>
    <property type="project" value="TreeGrafter"/>
</dbReference>
<evidence type="ECO:0000256" key="9">
    <source>
        <dbReference type="HAMAP-Rule" id="MF_00049"/>
    </source>
</evidence>
<dbReference type="Gene3D" id="3.40.50.620">
    <property type="entry name" value="HUPs"/>
    <property type="match status" value="2"/>
</dbReference>
<dbReference type="Proteomes" id="UP000777784">
    <property type="component" value="Unassembled WGS sequence"/>
</dbReference>
<keyword evidence="2 9" id="KW-0963">Cytoplasm</keyword>
<keyword evidence="5 9" id="KW-0067">ATP-binding</keyword>
<dbReference type="GO" id="GO:0005524">
    <property type="term" value="F:ATP binding"/>
    <property type="evidence" value="ECO:0007669"/>
    <property type="project" value="UniProtKB-UniRule"/>
</dbReference>
<dbReference type="GO" id="GO:0006429">
    <property type="term" value="P:leucyl-tRNA aminoacylation"/>
    <property type="evidence" value="ECO:0007669"/>
    <property type="project" value="UniProtKB-UniRule"/>
</dbReference>
<evidence type="ECO:0000259" key="12">
    <source>
        <dbReference type="Pfam" id="PF08264"/>
    </source>
</evidence>
<evidence type="ECO:0000256" key="5">
    <source>
        <dbReference type="ARBA" id="ARBA00022840"/>
    </source>
</evidence>
<evidence type="ECO:0000313" key="16">
    <source>
        <dbReference type="Proteomes" id="UP000777784"/>
    </source>
</evidence>
<evidence type="ECO:0000256" key="4">
    <source>
        <dbReference type="ARBA" id="ARBA00022741"/>
    </source>
</evidence>
<feature type="binding site" evidence="9">
    <location>
        <position position="588"/>
    </location>
    <ligand>
        <name>ATP</name>
        <dbReference type="ChEBI" id="CHEBI:30616"/>
    </ligand>
</feature>
<evidence type="ECO:0000256" key="10">
    <source>
        <dbReference type="RuleBase" id="RU363035"/>
    </source>
</evidence>
<dbReference type="SUPFAM" id="SSF52374">
    <property type="entry name" value="Nucleotidylyl transferase"/>
    <property type="match status" value="1"/>
</dbReference>
<dbReference type="Gene3D" id="3.10.20.590">
    <property type="match status" value="1"/>
</dbReference>
<evidence type="ECO:0000256" key="3">
    <source>
        <dbReference type="ARBA" id="ARBA00022598"/>
    </source>
</evidence>
<dbReference type="PROSITE" id="PS00178">
    <property type="entry name" value="AA_TRNA_LIGASE_I"/>
    <property type="match status" value="1"/>
</dbReference>
<dbReference type="GO" id="GO:0002161">
    <property type="term" value="F:aminoacyl-tRNA deacylase activity"/>
    <property type="evidence" value="ECO:0007669"/>
    <property type="project" value="InterPro"/>
</dbReference>
<evidence type="ECO:0000256" key="1">
    <source>
        <dbReference type="ARBA" id="ARBA00005594"/>
    </source>
</evidence>
<dbReference type="EC" id="6.1.1.4" evidence="9"/>
<dbReference type="InterPro" id="IPR001412">
    <property type="entry name" value="aa-tRNA-synth_I_CS"/>
</dbReference>
<comment type="catalytic activity">
    <reaction evidence="8 9">
        <text>tRNA(Leu) + L-leucine + ATP = L-leucyl-tRNA(Leu) + AMP + diphosphate</text>
        <dbReference type="Rhea" id="RHEA:11688"/>
        <dbReference type="Rhea" id="RHEA-COMP:9613"/>
        <dbReference type="Rhea" id="RHEA-COMP:9622"/>
        <dbReference type="ChEBI" id="CHEBI:30616"/>
        <dbReference type="ChEBI" id="CHEBI:33019"/>
        <dbReference type="ChEBI" id="CHEBI:57427"/>
        <dbReference type="ChEBI" id="CHEBI:78442"/>
        <dbReference type="ChEBI" id="CHEBI:78494"/>
        <dbReference type="ChEBI" id="CHEBI:456215"/>
        <dbReference type="EC" id="6.1.1.4"/>
    </reaction>
</comment>
<evidence type="ECO:0000256" key="7">
    <source>
        <dbReference type="ARBA" id="ARBA00023146"/>
    </source>
</evidence>
<dbReference type="Pfam" id="PF09334">
    <property type="entry name" value="tRNA-synt_1g"/>
    <property type="match status" value="1"/>
</dbReference>
<evidence type="ECO:0000313" key="15">
    <source>
        <dbReference type="EMBL" id="MBU2691716.1"/>
    </source>
</evidence>
<dbReference type="InterPro" id="IPR013155">
    <property type="entry name" value="M/V/L/I-tRNA-synth_anticd-bd"/>
</dbReference>
<keyword evidence="6 9" id="KW-0648">Protein biosynthesis</keyword>
<feature type="domain" description="Methionyl/Valyl/Leucyl/Isoleucyl-tRNA synthetase anticodon-binding" evidence="12">
    <location>
        <begin position="667"/>
        <end position="783"/>
    </location>
</feature>
<proteinExistence type="inferred from homology"/>
<dbReference type="SUPFAM" id="SSF50677">
    <property type="entry name" value="ValRS/IleRS/LeuRS editing domain"/>
    <property type="match status" value="1"/>
</dbReference>
<comment type="subcellular location">
    <subcellularLocation>
        <location evidence="9">Cytoplasm</location>
    </subcellularLocation>
</comment>
<dbReference type="PANTHER" id="PTHR43740:SF2">
    <property type="entry name" value="LEUCINE--TRNA LIGASE, MITOCHONDRIAL"/>
    <property type="match status" value="1"/>
</dbReference>
<dbReference type="FunFam" id="3.10.20.590:FF:000001">
    <property type="entry name" value="Leucine--tRNA ligase"/>
    <property type="match status" value="1"/>
</dbReference>
<evidence type="ECO:0000259" key="13">
    <source>
        <dbReference type="Pfam" id="PF09334"/>
    </source>
</evidence>
<dbReference type="InterPro" id="IPR025709">
    <property type="entry name" value="Leu_tRNA-synth_edit"/>
</dbReference>
<comment type="caution">
    <text evidence="15">The sequence shown here is derived from an EMBL/GenBank/DDBJ whole genome shotgun (WGS) entry which is preliminary data.</text>
</comment>
<dbReference type="InterPro" id="IPR009080">
    <property type="entry name" value="tRNAsynth_Ia_anticodon-bd"/>
</dbReference>
<feature type="domain" description="Aminoacyl-tRNA synthetase class Ia" evidence="11">
    <location>
        <begin position="422"/>
        <end position="613"/>
    </location>
</feature>
<gene>
    <name evidence="9 15" type="primary">leuS</name>
    <name evidence="15" type="ORF">KJ970_12390</name>
</gene>
<name>A0A948RWD7_UNCEI</name>
<dbReference type="EMBL" id="JAHJDP010000074">
    <property type="protein sequence ID" value="MBU2691716.1"/>
    <property type="molecule type" value="Genomic_DNA"/>
</dbReference>
<keyword evidence="7 9" id="KW-0030">Aminoacyl-tRNA synthetase</keyword>
<dbReference type="GO" id="GO:0004823">
    <property type="term" value="F:leucine-tRNA ligase activity"/>
    <property type="evidence" value="ECO:0007669"/>
    <property type="project" value="UniProtKB-UniRule"/>
</dbReference>
<feature type="short sequence motif" description="'KMSKS' region" evidence="9">
    <location>
        <begin position="585"/>
        <end position="589"/>
    </location>
</feature>
<dbReference type="InterPro" id="IPR002302">
    <property type="entry name" value="Leu-tRNA-ligase"/>
</dbReference>
<feature type="domain" description="Leucyl-tRNA synthetase editing" evidence="14">
    <location>
        <begin position="226"/>
        <end position="408"/>
    </location>
</feature>
<comment type="similarity">
    <text evidence="1 9 10">Belongs to the class-I aminoacyl-tRNA synthetase family.</text>
</comment>
<dbReference type="CDD" id="cd00812">
    <property type="entry name" value="LeuRS_core"/>
    <property type="match status" value="1"/>
</dbReference>
<dbReference type="Pfam" id="PF00133">
    <property type="entry name" value="tRNA-synt_1"/>
    <property type="match status" value="1"/>
</dbReference>
<dbReference type="InterPro" id="IPR014729">
    <property type="entry name" value="Rossmann-like_a/b/a_fold"/>
</dbReference>
<dbReference type="SUPFAM" id="SSF47323">
    <property type="entry name" value="Anticodon-binding domain of a subclass of class I aminoacyl-tRNA synthetases"/>
    <property type="match status" value="1"/>
</dbReference>
<evidence type="ECO:0000256" key="8">
    <source>
        <dbReference type="ARBA" id="ARBA00047469"/>
    </source>
</evidence>
<reference evidence="15" key="1">
    <citation type="submission" date="2021-05" db="EMBL/GenBank/DDBJ databases">
        <title>Energy efficiency and biological interactions define the core microbiome of deep oligotrophic groundwater.</title>
        <authorList>
            <person name="Mehrshad M."/>
            <person name="Lopez-Fernandez M."/>
            <person name="Bell E."/>
            <person name="Bernier-Latmani R."/>
            <person name="Bertilsson S."/>
            <person name="Dopson M."/>
        </authorList>
    </citation>
    <scope>NUCLEOTIDE SEQUENCE</scope>
    <source>
        <strain evidence="15">Modern_marine.mb.64</strain>
    </source>
</reference>
<evidence type="ECO:0000259" key="14">
    <source>
        <dbReference type="Pfam" id="PF13603"/>
    </source>
</evidence>
<dbReference type="NCBIfam" id="TIGR00396">
    <property type="entry name" value="leuS_bact"/>
    <property type="match status" value="1"/>
</dbReference>
<dbReference type="FunFam" id="1.10.730.10:FF:000011">
    <property type="entry name" value="Leucine--tRNA ligase chloroplastic/mitochondrial"/>
    <property type="match status" value="1"/>
</dbReference>
<dbReference type="CDD" id="cd07958">
    <property type="entry name" value="Anticodon_Ia_Leu_BEm"/>
    <property type="match status" value="1"/>
</dbReference>
<dbReference type="FunFam" id="3.40.50.620:FF:000056">
    <property type="entry name" value="Leucine--tRNA ligase"/>
    <property type="match status" value="1"/>
</dbReference>
<accession>A0A948RWD7</accession>
<dbReference type="HAMAP" id="MF_00049_B">
    <property type="entry name" value="Leu_tRNA_synth_B"/>
    <property type="match status" value="1"/>
</dbReference>
<dbReference type="Gene3D" id="1.10.730.10">
    <property type="entry name" value="Isoleucyl-tRNA Synthetase, Domain 1"/>
    <property type="match status" value="1"/>
</dbReference>
<dbReference type="PANTHER" id="PTHR43740">
    <property type="entry name" value="LEUCYL-TRNA SYNTHETASE"/>
    <property type="match status" value="1"/>
</dbReference>
<comment type="caution">
    <text evidence="9">Lacks conserved residue(s) required for the propagation of feature annotation.</text>
</comment>
<evidence type="ECO:0000256" key="6">
    <source>
        <dbReference type="ARBA" id="ARBA00022917"/>
    </source>
</evidence>
<feature type="domain" description="Methionyl/Leucyl tRNA synthetase" evidence="13">
    <location>
        <begin position="45"/>
        <end position="182"/>
    </location>
</feature>
<keyword evidence="4 9" id="KW-0547">Nucleotide-binding</keyword>
<dbReference type="PRINTS" id="PR00985">
    <property type="entry name" value="TRNASYNTHLEU"/>
</dbReference>
<keyword evidence="3 9" id="KW-0436">Ligase</keyword>
<protein>
    <recommendedName>
        <fullName evidence="9">Leucine--tRNA ligase</fullName>
        <ecNumber evidence="9">6.1.1.4</ecNumber>
    </recommendedName>
    <alternativeName>
        <fullName evidence="9">Leucyl-tRNA synthetase</fullName>
        <shortName evidence="9">LeuRS</shortName>
    </alternativeName>
</protein>
<evidence type="ECO:0000256" key="2">
    <source>
        <dbReference type="ARBA" id="ARBA00022490"/>
    </source>
</evidence>
<dbReference type="Pfam" id="PF08264">
    <property type="entry name" value="Anticodon_1"/>
    <property type="match status" value="1"/>
</dbReference>
<sequence>MTAKSENKYDPAAIEKKWHKIWDEQRLFAPDHKTAKKPFYNLVMFPYPSGEGLHVGNCFAFIGGDIYGRYQLMNGYDVFEPMGFDAFGIHSENFAIKKKTHPMKLIPSNIKNFRRQLKQLGFMFDWDHEVQTIDPDYYRWTQWVFLQLHKAGLAYRDKAPVNWCPECQTVLSNEQVISGMCERHPETAVERRDTEQWFFRITDYAQRLLDNLEWIDWSDITKTAQRNWIGRSEGADIEFQLEGCDKRICVFTTRPDTLFGATYMVLAPEHPIVDELTAPAQREAVKRYREEASRKKEIDRLAAGQEKTGVSLGAHAINPITNKPIPIWISDYVLMDYGTGAIMAVPAHDQRDFEFATVFKLPIVQVIDGPDVKQPLEEAYTGDGKMINSAPYDGMDCREVMKKITADLEAKGLARSQVQYRLRDWCISRQRYWGPPIPMIHCEKCGIVPVPQEDLPVRLPEADNFMPDASGRPPLARFEEFYKTTCPKCGKEARRDTDVNDTFLDSAWYFLRYPNTGNDKVAWDPEITRKWLPVDMYIGGNEHAVLHLMYTRFIYMAFKDMGLVEGQEPFKKFRAHGLLIKEGNKMSKSRGNIVTPDDYVERYGADTLRMYLMFLGPFQEGGDFRDTGINGVRRFLERSYRFFAEHCERSKDNGVRMKNEGELAKPLLTKIHQTIRKVTQDIENLSYNTAIAAMMELFNELKAAEKINRWTLESFALMLTPFTPHLAEELWELLGHSETIHRATWPEYDQALATTDTVDIAIQINGKLRGTIQVARDTNREVVESACMEHEKVKQHIEGKTIRKVIYIPNKIVNIVAT</sequence>
<organism evidence="15 16">
    <name type="scientific">Eiseniibacteriota bacterium</name>
    <dbReference type="NCBI Taxonomy" id="2212470"/>
    <lineage>
        <taxon>Bacteria</taxon>
        <taxon>Candidatus Eiseniibacteriota</taxon>
    </lineage>
</organism>
<dbReference type="InterPro" id="IPR009008">
    <property type="entry name" value="Val/Leu/Ile-tRNA-synth_edit"/>
</dbReference>
<evidence type="ECO:0000259" key="11">
    <source>
        <dbReference type="Pfam" id="PF00133"/>
    </source>
</evidence>
<dbReference type="InterPro" id="IPR002300">
    <property type="entry name" value="aa-tRNA-synth_Ia"/>
</dbReference>
<dbReference type="FunFam" id="3.40.50.620:FF:000060">
    <property type="entry name" value="Leucine--tRNA ligase"/>
    <property type="match status" value="1"/>
</dbReference>
<dbReference type="AlphaFoldDB" id="A0A948RWD7"/>
<dbReference type="InterPro" id="IPR015413">
    <property type="entry name" value="Methionyl/Leucyl_tRNA_Synth"/>
</dbReference>